<dbReference type="Gene3D" id="6.10.140.2220">
    <property type="match status" value="1"/>
</dbReference>
<name>D6RPD0_COPC7</name>
<dbReference type="GO" id="GO:0005634">
    <property type="term" value="C:nucleus"/>
    <property type="evidence" value="ECO:0007669"/>
    <property type="project" value="TreeGrafter"/>
</dbReference>
<evidence type="ECO:0008006" key="9">
    <source>
        <dbReference type="Google" id="ProtNLM"/>
    </source>
</evidence>
<dbReference type="STRING" id="240176.D6RPD0"/>
<keyword evidence="8" id="KW-1185">Reference proteome</keyword>
<dbReference type="RefSeq" id="XP_002910692.1">
    <property type="nucleotide sequence ID" value="XM_002910646.1"/>
</dbReference>
<protein>
    <recommendedName>
        <fullName evidence="9">SET domain-containing protein</fullName>
    </recommendedName>
</protein>
<comment type="caution">
    <text evidence="7">The sequence shown here is derived from an EMBL/GenBank/DDBJ whole genome shotgun (WGS) entry which is preliminary data.</text>
</comment>
<dbReference type="PANTHER" id="PTHR12197:SF251">
    <property type="entry name" value="EG:BACR7C10.4 PROTEIN"/>
    <property type="match status" value="1"/>
</dbReference>
<dbReference type="VEuPathDB" id="FungiDB:CC1G_15023"/>
<evidence type="ECO:0000256" key="2">
    <source>
        <dbReference type="ARBA" id="ARBA00022771"/>
    </source>
</evidence>
<reference evidence="7 8" key="1">
    <citation type="journal article" date="2010" name="Proc. Natl. Acad. Sci. U.S.A.">
        <title>Insights into evolution of multicellular fungi from the assembled chromosomes of the mushroom Coprinopsis cinerea (Coprinus cinereus).</title>
        <authorList>
            <person name="Stajich J.E."/>
            <person name="Wilke S.K."/>
            <person name="Ahren D."/>
            <person name="Au C.H."/>
            <person name="Birren B.W."/>
            <person name="Borodovsky M."/>
            <person name="Burns C."/>
            <person name="Canback B."/>
            <person name="Casselton L.A."/>
            <person name="Cheng C.K."/>
            <person name="Deng J."/>
            <person name="Dietrich F.S."/>
            <person name="Fargo D.C."/>
            <person name="Farman M.L."/>
            <person name="Gathman A.C."/>
            <person name="Goldberg J."/>
            <person name="Guigo R."/>
            <person name="Hoegger P.J."/>
            <person name="Hooker J.B."/>
            <person name="Huggins A."/>
            <person name="James T.Y."/>
            <person name="Kamada T."/>
            <person name="Kilaru S."/>
            <person name="Kodira C."/>
            <person name="Kues U."/>
            <person name="Kupfer D."/>
            <person name="Kwan H.S."/>
            <person name="Lomsadze A."/>
            <person name="Li W."/>
            <person name="Lilly W.W."/>
            <person name="Ma L.J."/>
            <person name="Mackey A.J."/>
            <person name="Manning G."/>
            <person name="Martin F."/>
            <person name="Muraguchi H."/>
            <person name="Natvig D.O."/>
            <person name="Palmerini H."/>
            <person name="Ramesh M.A."/>
            <person name="Rehmeyer C.J."/>
            <person name="Roe B.A."/>
            <person name="Shenoy N."/>
            <person name="Stanke M."/>
            <person name="Ter-Hovhannisyan V."/>
            <person name="Tunlid A."/>
            <person name="Velagapudi R."/>
            <person name="Vision T.J."/>
            <person name="Zeng Q."/>
            <person name="Zolan M.E."/>
            <person name="Pukkila P.J."/>
        </authorList>
    </citation>
    <scope>NUCLEOTIDE SEQUENCE [LARGE SCALE GENOMIC DNA]</scope>
    <source>
        <strain evidence="8">Okayama-7 / 130 / ATCC MYA-4618 / FGSC 9003</strain>
    </source>
</reference>
<organism evidence="7 8">
    <name type="scientific">Coprinopsis cinerea (strain Okayama-7 / 130 / ATCC MYA-4618 / FGSC 9003)</name>
    <name type="common">Inky cap fungus</name>
    <name type="synonym">Hormographiella aspergillata</name>
    <dbReference type="NCBI Taxonomy" id="240176"/>
    <lineage>
        <taxon>Eukaryota</taxon>
        <taxon>Fungi</taxon>
        <taxon>Dikarya</taxon>
        <taxon>Basidiomycota</taxon>
        <taxon>Agaricomycotina</taxon>
        <taxon>Agaricomycetes</taxon>
        <taxon>Agaricomycetidae</taxon>
        <taxon>Agaricales</taxon>
        <taxon>Agaricineae</taxon>
        <taxon>Psathyrellaceae</taxon>
        <taxon>Coprinopsis</taxon>
    </lineage>
</organism>
<dbReference type="KEGG" id="cci:CC1G_15023"/>
<dbReference type="SUPFAM" id="SSF144232">
    <property type="entry name" value="HIT/MYND zinc finger-like"/>
    <property type="match status" value="1"/>
</dbReference>
<dbReference type="InterPro" id="IPR001214">
    <property type="entry name" value="SET_dom"/>
</dbReference>
<evidence type="ECO:0000313" key="7">
    <source>
        <dbReference type="EMBL" id="EFI27198.1"/>
    </source>
</evidence>
<evidence type="ECO:0000313" key="8">
    <source>
        <dbReference type="Proteomes" id="UP000001861"/>
    </source>
</evidence>
<dbReference type="eggNOG" id="KOG2084">
    <property type="taxonomic scope" value="Eukaryota"/>
</dbReference>
<sequence length="449" mass="50128">MVHSSLSTLDTIELRPHPTARDQALAKAEIPTGSTILKIPAFATVLQFSQKGNRCDHCMRLPTEGQPLRRCTGCSAYWYCDAQCQSAQWQTHHKRICKRINQFTSSTVFQGLEEHEKMDALLLNHLVASLSTLPTAYNLEQSQEATLFLSLLPGPSSGSEPPLICTISPPPKADLIPTLFERFGNNNFTMHSHLNSIAHGIFPLASRSFNHSCSPNAAPKYTFSAHQPVIMEVVALKDIHQGEEICIPYLDPALTQTKRQIFQFTYGFNCNCPACLFLNSIGHIPETPTDPDQLKDLSRRVGEFVNVDSYLKSDKYQSPSMSELPQDLHPVLNEDFMKWLSETFSKASHEANFDLAAESGIALLALYLLVYPCNYPQIGMHLLEMAKTHWNYSFVISQPSKSKETEAKAAISRLLELAKRVLDVLGREGDEDGPLAEISVLQNLLQDVQ</sequence>
<dbReference type="InterPro" id="IPR050869">
    <property type="entry name" value="H3K4_H4K5_MeTrfase"/>
</dbReference>
<feature type="domain" description="SET" evidence="5">
    <location>
        <begin position="143"/>
        <end position="250"/>
    </location>
</feature>
<gene>
    <name evidence="7" type="ORF">CC1G_15023</name>
</gene>
<dbReference type="GeneID" id="9379609"/>
<dbReference type="CDD" id="cd20071">
    <property type="entry name" value="SET_SMYD"/>
    <property type="match status" value="1"/>
</dbReference>
<dbReference type="InterPro" id="IPR002893">
    <property type="entry name" value="Znf_MYND"/>
</dbReference>
<dbReference type="Gene3D" id="1.10.220.160">
    <property type="match status" value="1"/>
</dbReference>
<evidence type="ECO:0000256" key="3">
    <source>
        <dbReference type="ARBA" id="ARBA00022833"/>
    </source>
</evidence>
<dbReference type="HOGENOM" id="CLU_611183_0_0_1"/>
<dbReference type="Proteomes" id="UP000001861">
    <property type="component" value="Unassembled WGS sequence"/>
</dbReference>
<dbReference type="AlphaFoldDB" id="D6RPD0"/>
<dbReference type="EMBL" id="AACS02000008">
    <property type="protein sequence ID" value="EFI27198.1"/>
    <property type="molecule type" value="Genomic_DNA"/>
</dbReference>
<proteinExistence type="predicted"/>
<dbReference type="Pfam" id="PF00856">
    <property type="entry name" value="SET"/>
    <property type="match status" value="1"/>
</dbReference>
<dbReference type="PROSITE" id="PS01360">
    <property type="entry name" value="ZF_MYND_1"/>
    <property type="match status" value="1"/>
</dbReference>
<feature type="domain" description="MYND-type" evidence="6">
    <location>
        <begin position="55"/>
        <end position="97"/>
    </location>
</feature>
<dbReference type="InterPro" id="IPR046341">
    <property type="entry name" value="SET_dom_sf"/>
</dbReference>
<evidence type="ECO:0000259" key="5">
    <source>
        <dbReference type="PROSITE" id="PS50280"/>
    </source>
</evidence>
<dbReference type="OrthoDB" id="5945798at2759"/>
<evidence type="ECO:0000259" key="6">
    <source>
        <dbReference type="PROSITE" id="PS50865"/>
    </source>
</evidence>
<evidence type="ECO:0000256" key="1">
    <source>
        <dbReference type="ARBA" id="ARBA00022723"/>
    </source>
</evidence>
<keyword evidence="2 4" id="KW-0863">Zinc-finger</keyword>
<dbReference type="GO" id="GO:0008270">
    <property type="term" value="F:zinc ion binding"/>
    <property type="evidence" value="ECO:0007669"/>
    <property type="project" value="UniProtKB-KW"/>
</dbReference>
<dbReference type="PANTHER" id="PTHR12197">
    <property type="entry name" value="HISTONE-LYSINE N-METHYLTRANSFERASE SMYD"/>
    <property type="match status" value="1"/>
</dbReference>
<dbReference type="OMA" id="HYKSPGE"/>
<dbReference type="Gene3D" id="2.170.270.10">
    <property type="entry name" value="SET domain"/>
    <property type="match status" value="1"/>
</dbReference>
<dbReference type="SUPFAM" id="SSF82199">
    <property type="entry name" value="SET domain"/>
    <property type="match status" value="1"/>
</dbReference>
<dbReference type="Pfam" id="PF01753">
    <property type="entry name" value="zf-MYND"/>
    <property type="match status" value="1"/>
</dbReference>
<accession>D6RPD0</accession>
<evidence type="ECO:0000256" key="4">
    <source>
        <dbReference type="PROSITE-ProRule" id="PRU00134"/>
    </source>
</evidence>
<dbReference type="PROSITE" id="PS50865">
    <property type="entry name" value="ZF_MYND_2"/>
    <property type="match status" value="1"/>
</dbReference>
<keyword evidence="1" id="KW-0479">Metal-binding</keyword>
<dbReference type="PROSITE" id="PS50280">
    <property type="entry name" value="SET"/>
    <property type="match status" value="1"/>
</dbReference>
<dbReference type="InParanoid" id="D6RPD0"/>
<keyword evidence="3" id="KW-0862">Zinc</keyword>